<evidence type="ECO:0000313" key="2">
    <source>
        <dbReference type="Proteomes" id="UP001281447"/>
    </source>
</evidence>
<accession>A0ABU5C441</accession>
<sequence length="116" mass="12428">MDHIKKIKVTWNVTAPKDASPVDITLKGTGNYTLDGKEHAVENALPVEIIATAGKLSGAFNNIGITDDDNPSPGNLDGGNSFSAQALAKKRINTRCHCNAQWGILQMARCSSWYTG</sequence>
<evidence type="ECO:0000313" key="1">
    <source>
        <dbReference type="EMBL" id="MDY0393835.1"/>
    </source>
</evidence>
<name>A0ABU5C441_9BACI</name>
<dbReference type="EMBL" id="JAWDIP010000003">
    <property type="protein sequence ID" value="MDY0393835.1"/>
    <property type="molecule type" value="Genomic_DNA"/>
</dbReference>
<comment type="caution">
    <text evidence="1">The sequence shown here is derived from an EMBL/GenBank/DDBJ whole genome shotgun (WGS) entry which is preliminary data.</text>
</comment>
<keyword evidence="2" id="KW-1185">Reference proteome</keyword>
<protein>
    <submittedName>
        <fullName evidence="1">Uncharacterized protein</fullName>
    </submittedName>
</protein>
<organism evidence="1 2">
    <name type="scientific">Tigheibacillus halophilus</name>
    <dbReference type="NCBI Taxonomy" id="361280"/>
    <lineage>
        <taxon>Bacteria</taxon>
        <taxon>Bacillati</taxon>
        <taxon>Bacillota</taxon>
        <taxon>Bacilli</taxon>
        <taxon>Bacillales</taxon>
        <taxon>Bacillaceae</taxon>
        <taxon>Tigheibacillus</taxon>
    </lineage>
</organism>
<reference evidence="1 2" key="1">
    <citation type="submission" date="2023-10" db="EMBL/GenBank/DDBJ databases">
        <title>Virgibacillus halophilus 5B73C genome.</title>
        <authorList>
            <person name="Miliotis G."/>
            <person name="Sengupta P."/>
            <person name="Hameed A."/>
            <person name="Chuvochina M."/>
            <person name="Mcdonagh F."/>
            <person name="Simpson A.C."/>
            <person name="Singh N.K."/>
            <person name="Rekha P.D."/>
            <person name="Raman K."/>
            <person name="Hugenholtz P."/>
            <person name="Venkateswaran K."/>
        </authorList>
    </citation>
    <scope>NUCLEOTIDE SEQUENCE [LARGE SCALE GENOMIC DNA]</scope>
    <source>
        <strain evidence="1 2">5B73C</strain>
    </source>
</reference>
<dbReference type="Proteomes" id="UP001281447">
    <property type="component" value="Unassembled WGS sequence"/>
</dbReference>
<proteinExistence type="predicted"/>
<gene>
    <name evidence="1" type="ORF">RWE15_04400</name>
</gene>